<feature type="region of interest" description="Disordered" evidence="6">
    <location>
        <begin position="68"/>
        <end position="91"/>
    </location>
</feature>
<reference evidence="10" key="1">
    <citation type="submission" date="2002-01" db="EMBL/GenBank/DDBJ databases">
        <authorList>
            <person name="Schulte U."/>
            <person name="Aign V."/>
            <person name="Hoheisel J."/>
            <person name="Brandt P."/>
            <person name="Fartmann B."/>
            <person name="Holland R."/>
            <person name="Nyakatura G."/>
            <person name="Mewes H.W."/>
            <person name="Mannhaupt G."/>
        </authorList>
    </citation>
    <scope>NUCLEOTIDE SEQUENCE</scope>
</reference>
<evidence type="ECO:0000256" key="2">
    <source>
        <dbReference type="ARBA" id="ARBA00022692"/>
    </source>
</evidence>
<feature type="transmembrane region" description="Helical" evidence="7">
    <location>
        <begin position="194"/>
        <end position="217"/>
    </location>
</feature>
<proteinExistence type="inferred from homology"/>
<feature type="transmembrane region" description="Helical" evidence="7">
    <location>
        <begin position="374"/>
        <end position="394"/>
    </location>
</feature>
<dbReference type="VEuPathDB" id="FungiDB:NCU16914"/>
<feature type="compositionally biased region" description="Low complexity" evidence="6">
    <location>
        <begin position="80"/>
        <end position="91"/>
    </location>
</feature>
<evidence type="ECO:0000256" key="4">
    <source>
        <dbReference type="ARBA" id="ARBA00023136"/>
    </source>
</evidence>
<feature type="region of interest" description="Disordered" evidence="6">
    <location>
        <begin position="474"/>
        <end position="519"/>
    </location>
</feature>
<gene>
    <name evidence="10" type="primary">5E6.280</name>
</gene>
<dbReference type="InterPro" id="IPR049326">
    <property type="entry name" value="Rhodopsin_dom_fungi"/>
</dbReference>
<evidence type="ECO:0000256" key="5">
    <source>
        <dbReference type="ARBA" id="ARBA00038359"/>
    </source>
</evidence>
<sequence length="607" mass="66356">MWLLPSIVLFTIVSHGATALQSRTDSDILAVYPTCATQTSKTVSRSTSSTIPACKLAMTGHAFALTKQTTHSPRPSITASRSSVPSDKLSVSSSPDMMSSCNLNLLVLTNHLHVATQNITTINCHLPTRDRSALLLRENIALLVATLLLTTLRTLYKLFVPFPAHPNTDSSSHGFSRPPSQYLPRSQRLHADDYALISITLLGLPNLLLAIFRLYPLGVGQDAWTLPLDNIAKTVRYGYGMGVVYFLQVALTKVVFLLFYLRIFPGKVVRRVLWATLSVCVLFGLGSGIAGVLQCTPVRWWFEGWDYREGIPGGDTTWEGWGEDGGGRRPGRCINRKAFHVAAAVISISIDIWMLAIPLWCIRGLRMSVWKKMGVAGMFGIGMLVTIFSCIRLRELTVFTETPNPTQALFDVDRWSTLEAASSIFCACMPTLRQMVVSVVSLGRRRFGKRGPSSGGSGKGGSLSTSTVALGINSRFSRSTDDPNGSQHRFSDTPQEKLPDREQPVRDLSHDMSENHDIRSGNSSIMYTVEYSVEVDNSPTSTTITPESGRPSPPPCTYGNGPQDPPGVNDNCDNYRACVVSRNLGRIGGGGGSLRRQSMCPRLRVAI</sequence>
<keyword evidence="8" id="KW-0732">Signal</keyword>
<feature type="transmembrane region" description="Helical" evidence="7">
    <location>
        <begin position="272"/>
        <end position="293"/>
    </location>
</feature>
<evidence type="ECO:0000256" key="6">
    <source>
        <dbReference type="SAM" id="MobiDB-lite"/>
    </source>
</evidence>
<keyword evidence="2 7" id="KW-0812">Transmembrane</keyword>
<keyword evidence="4 7" id="KW-0472">Membrane</keyword>
<feature type="signal peptide" evidence="8">
    <location>
        <begin position="1"/>
        <end position="19"/>
    </location>
</feature>
<evidence type="ECO:0000256" key="8">
    <source>
        <dbReference type="SAM" id="SignalP"/>
    </source>
</evidence>
<evidence type="ECO:0000259" key="9">
    <source>
        <dbReference type="Pfam" id="PF20684"/>
    </source>
</evidence>
<feature type="region of interest" description="Disordered" evidence="6">
    <location>
        <begin position="537"/>
        <end position="565"/>
    </location>
</feature>
<dbReference type="AlphaFoldDB" id="Q8X0P1"/>
<dbReference type="PANTHER" id="PTHR33048:SF143">
    <property type="entry name" value="EXTRACELLULAR MEMBRANE PROTEIN CFEM DOMAIN-CONTAINING PROTEIN-RELATED"/>
    <property type="match status" value="1"/>
</dbReference>
<reference evidence="10" key="2">
    <citation type="submission" date="2002-01" db="EMBL/GenBank/DDBJ databases">
        <authorList>
            <person name="German Neurospora genome project"/>
        </authorList>
    </citation>
    <scope>NUCLEOTIDE SEQUENCE</scope>
</reference>
<organism evidence="10">
    <name type="scientific">Neurospora crassa</name>
    <dbReference type="NCBI Taxonomy" id="5141"/>
    <lineage>
        <taxon>Eukaryota</taxon>
        <taxon>Fungi</taxon>
        <taxon>Dikarya</taxon>
        <taxon>Ascomycota</taxon>
        <taxon>Pezizomycotina</taxon>
        <taxon>Sordariomycetes</taxon>
        <taxon>Sordariomycetidae</taxon>
        <taxon>Sordariales</taxon>
        <taxon>Sordariaceae</taxon>
        <taxon>Neurospora</taxon>
    </lineage>
</organism>
<name>Q8X0P1_NEUCS</name>
<dbReference type="InterPro" id="IPR052337">
    <property type="entry name" value="SAT4-like"/>
</dbReference>
<feature type="transmembrane region" description="Helical" evidence="7">
    <location>
        <begin position="237"/>
        <end position="260"/>
    </location>
</feature>
<feature type="compositionally biased region" description="Polar residues" evidence="6">
    <location>
        <begin position="68"/>
        <end position="79"/>
    </location>
</feature>
<accession>Q8X0P1</accession>
<feature type="domain" description="Rhodopsin" evidence="9">
    <location>
        <begin position="185"/>
        <end position="436"/>
    </location>
</feature>
<comment type="similarity">
    <text evidence="5">Belongs to the SAT4 family.</text>
</comment>
<feature type="compositionally biased region" description="Polar residues" evidence="6">
    <location>
        <begin position="474"/>
        <end position="488"/>
    </location>
</feature>
<keyword evidence="3 7" id="KW-1133">Transmembrane helix</keyword>
<dbReference type="PANTHER" id="PTHR33048">
    <property type="entry name" value="PTH11-LIKE INTEGRAL MEMBRANE PROTEIN (AFU_ORTHOLOGUE AFUA_5G11245)"/>
    <property type="match status" value="1"/>
</dbReference>
<evidence type="ECO:0000313" key="10">
    <source>
        <dbReference type="EMBL" id="CAD21268.1"/>
    </source>
</evidence>
<comment type="subcellular location">
    <subcellularLocation>
        <location evidence="1">Membrane</location>
        <topology evidence="1">Multi-pass membrane protein</topology>
    </subcellularLocation>
</comment>
<feature type="compositionally biased region" description="Polar residues" evidence="6">
    <location>
        <begin position="537"/>
        <end position="546"/>
    </location>
</feature>
<feature type="transmembrane region" description="Helical" evidence="7">
    <location>
        <begin position="338"/>
        <end position="362"/>
    </location>
</feature>
<evidence type="ECO:0000256" key="7">
    <source>
        <dbReference type="SAM" id="Phobius"/>
    </source>
</evidence>
<feature type="compositionally biased region" description="Basic and acidic residues" evidence="6">
    <location>
        <begin position="489"/>
        <end position="519"/>
    </location>
</feature>
<evidence type="ECO:0000256" key="3">
    <source>
        <dbReference type="ARBA" id="ARBA00022989"/>
    </source>
</evidence>
<evidence type="ECO:0000256" key="1">
    <source>
        <dbReference type="ARBA" id="ARBA00004141"/>
    </source>
</evidence>
<feature type="chain" id="PRO_5004317702" evidence="8">
    <location>
        <begin position="20"/>
        <end position="607"/>
    </location>
</feature>
<dbReference type="EMBL" id="AL670004">
    <property type="protein sequence ID" value="CAD21268.1"/>
    <property type="molecule type" value="Genomic_DNA"/>
</dbReference>
<dbReference type="GO" id="GO:0016020">
    <property type="term" value="C:membrane"/>
    <property type="evidence" value="ECO:0007669"/>
    <property type="project" value="UniProtKB-SubCell"/>
</dbReference>
<dbReference type="Pfam" id="PF20684">
    <property type="entry name" value="Fung_rhodopsin"/>
    <property type="match status" value="1"/>
</dbReference>
<protein>
    <submittedName>
        <fullName evidence="10">Related to integral membrane protein PTH11</fullName>
    </submittedName>
</protein>